<name>A0ABU2YCX9_9FLAO</name>
<proteinExistence type="predicted"/>
<dbReference type="CDD" id="cd06433">
    <property type="entry name" value="GT_2_WfgS_like"/>
    <property type="match status" value="1"/>
</dbReference>
<dbReference type="Proteomes" id="UP001254488">
    <property type="component" value="Unassembled WGS sequence"/>
</dbReference>
<dbReference type="Gene3D" id="3.90.550.10">
    <property type="entry name" value="Spore Coat Polysaccharide Biosynthesis Protein SpsA, Chain A"/>
    <property type="match status" value="1"/>
</dbReference>
<evidence type="ECO:0000259" key="1">
    <source>
        <dbReference type="Pfam" id="PF00535"/>
    </source>
</evidence>
<protein>
    <submittedName>
        <fullName evidence="2">Glycosyltransferase family 2 protein</fullName>
        <ecNumber evidence="2">2.4.-.-</ecNumber>
    </submittedName>
</protein>
<sequence>MQNSHLKVSVITPNYNRGDFLEKTILSVLEQKYPNLEYILIDGGSTDESVSIIKKYQNQIHHWVSEKDDGMYHAINKGFSMATGDIMCWINSDDILWENALHYVANLFKANKNLHWLQGYPTVIDKDGVIIYQRDPVATVNHFIDKSYIKTHHFIQQESTFWSRELWDRTEGIDTSFNLAADFDLWMQFFRKTNLYCSHRVLGAFRKREGQQSENMDTYIKETKKSLHKYFKSFSMIEKIKQKLVKHRTSINWID</sequence>
<organism evidence="2 3">
    <name type="scientific">Patiriisocius hiemis</name>
    <dbReference type="NCBI Taxonomy" id="3075604"/>
    <lineage>
        <taxon>Bacteria</taxon>
        <taxon>Pseudomonadati</taxon>
        <taxon>Bacteroidota</taxon>
        <taxon>Flavobacteriia</taxon>
        <taxon>Flavobacteriales</taxon>
        <taxon>Flavobacteriaceae</taxon>
        <taxon>Patiriisocius</taxon>
    </lineage>
</organism>
<reference evidence="2 3" key="1">
    <citation type="submission" date="2023-09" db="EMBL/GenBank/DDBJ databases">
        <authorList>
            <person name="Rey-Velasco X."/>
        </authorList>
    </citation>
    <scope>NUCLEOTIDE SEQUENCE [LARGE SCALE GENOMIC DNA]</scope>
    <source>
        <strain evidence="2 3">W242</strain>
    </source>
</reference>
<keyword evidence="3" id="KW-1185">Reference proteome</keyword>
<dbReference type="EC" id="2.4.-.-" evidence="2"/>
<dbReference type="GO" id="GO:0016757">
    <property type="term" value="F:glycosyltransferase activity"/>
    <property type="evidence" value="ECO:0007669"/>
    <property type="project" value="UniProtKB-KW"/>
</dbReference>
<dbReference type="RefSeq" id="WP_311332979.1">
    <property type="nucleotide sequence ID" value="NZ_JAVRHZ010000004.1"/>
</dbReference>
<comment type="caution">
    <text evidence="2">The sequence shown here is derived from an EMBL/GenBank/DDBJ whole genome shotgun (WGS) entry which is preliminary data.</text>
</comment>
<dbReference type="PANTHER" id="PTHR22916">
    <property type="entry name" value="GLYCOSYLTRANSFERASE"/>
    <property type="match status" value="1"/>
</dbReference>
<feature type="domain" description="Glycosyltransferase 2-like" evidence="1">
    <location>
        <begin position="9"/>
        <end position="143"/>
    </location>
</feature>
<dbReference type="EMBL" id="JAVRHZ010000004">
    <property type="protein sequence ID" value="MDT0556025.1"/>
    <property type="molecule type" value="Genomic_DNA"/>
</dbReference>
<accession>A0ABU2YCX9</accession>
<dbReference type="SUPFAM" id="SSF53448">
    <property type="entry name" value="Nucleotide-diphospho-sugar transferases"/>
    <property type="match status" value="1"/>
</dbReference>
<evidence type="ECO:0000313" key="3">
    <source>
        <dbReference type="Proteomes" id="UP001254488"/>
    </source>
</evidence>
<gene>
    <name evidence="2" type="ORF">RM538_08420</name>
</gene>
<keyword evidence="2" id="KW-0808">Transferase</keyword>
<dbReference type="Pfam" id="PF00535">
    <property type="entry name" value="Glycos_transf_2"/>
    <property type="match status" value="1"/>
</dbReference>
<dbReference type="InterPro" id="IPR001173">
    <property type="entry name" value="Glyco_trans_2-like"/>
</dbReference>
<dbReference type="PANTHER" id="PTHR22916:SF65">
    <property type="entry name" value="SLR1065 PROTEIN"/>
    <property type="match status" value="1"/>
</dbReference>
<dbReference type="InterPro" id="IPR029044">
    <property type="entry name" value="Nucleotide-diphossugar_trans"/>
</dbReference>
<keyword evidence="2" id="KW-0328">Glycosyltransferase</keyword>
<evidence type="ECO:0000313" key="2">
    <source>
        <dbReference type="EMBL" id="MDT0556025.1"/>
    </source>
</evidence>